<protein>
    <recommendedName>
        <fullName evidence="1">J domain-containing protein</fullName>
    </recommendedName>
</protein>
<organism evidence="2 3">
    <name type="scientific">Paramecium sonneborni</name>
    <dbReference type="NCBI Taxonomy" id="65129"/>
    <lineage>
        <taxon>Eukaryota</taxon>
        <taxon>Sar</taxon>
        <taxon>Alveolata</taxon>
        <taxon>Ciliophora</taxon>
        <taxon>Intramacronucleata</taxon>
        <taxon>Oligohymenophorea</taxon>
        <taxon>Peniculida</taxon>
        <taxon>Parameciidae</taxon>
        <taxon>Paramecium</taxon>
    </lineage>
</organism>
<dbReference type="CDD" id="cd06257">
    <property type="entry name" value="DnaJ"/>
    <property type="match status" value="1"/>
</dbReference>
<dbReference type="PANTHER" id="PTHR44240">
    <property type="entry name" value="DNAJ DOMAIN (PROKARYOTIC HEAT SHOCK PROTEIN)-RELATED"/>
    <property type="match status" value="1"/>
</dbReference>
<dbReference type="Proteomes" id="UP000692954">
    <property type="component" value="Unassembled WGS sequence"/>
</dbReference>
<feature type="domain" description="J" evidence="1">
    <location>
        <begin position="186"/>
        <end position="249"/>
    </location>
</feature>
<name>A0A8S1R667_9CILI</name>
<evidence type="ECO:0000313" key="3">
    <source>
        <dbReference type="Proteomes" id="UP000692954"/>
    </source>
</evidence>
<reference evidence="2" key="1">
    <citation type="submission" date="2021-01" db="EMBL/GenBank/DDBJ databases">
        <authorList>
            <consortium name="Genoscope - CEA"/>
            <person name="William W."/>
        </authorList>
    </citation>
    <scope>NUCLEOTIDE SEQUENCE</scope>
</reference>
<sequence length="312" mass="37589">MLIYKKATPQEIQKYRDDQVKNWSKEKDLQRLNESQVNQMLDLFLLFASQRTFTIRTKDVEAQNTLLRVNEESTLFQNVLSKMILIDDDLNFISFLKLYVQCIGEAQQEEQLKQLFTTLSANRSIKLEDLNRLAKERRLKRNFKSDLCQWTRNYIRRFYKILYIDSEKLKIIMIKIIYRFSIQQINYYTILELNATCTQKQIKQNYLKLAKIYHPDVYKGYNSNRFKLIQEAYNTLKTPEKRQSYDQTILKERAFVNQERSQNNEFDENTYTQPNKLKMESILHSQKKNIKILLKIRLQKTSQNQSRRSQGL</sequence>
<dbReference type="InterPro" id="IPR001623">
    <property type="entry name" value="DnaJ_domain"/>
</dbReference>
<comment type="caution">
    <text evidence="2">The sequence shown here is derived from an EMBL/GenBank/DDBJ whole genome shotgun (WGS) entry which is preliminary data.</text>
</comment>
<accession>A0A8S1R667</accession>
<proteinExistence type="predicted"/>
<dbReference type="PANTHER" id="PTHR44240:SF10">
    <property type="entry name" value="J DOMAIN-CONTAINING PROTEIN"/>
    <property type="match status" value="1"/>
</dbReference>
<keyword evidence="3" id="KW-1185">Reference proteome</keyword>
<dbReference type="PROSITE" id="PS50076">
    <property type="entry name" value="DNAJ_2"/>
    <property type="match status" value="1"/>
</dbReference>
<gene>
    <name evidence="2" type="ORF">PSON_ATCC_30995.1.T1430089</name>
</gene>
<dbReference type="InterPro" id="IPR052276">
    <property type="entry name" value="Diphthamide-biosynth_chaperone"/>
</dbReference>
<dbReference type="EMBL" id="CAJJDN010000143">
    <property type="protein sequence ID" value="CAD8123208.1"/>
    <property type="molecule type" value="Genomic_DNA"/>
</dbReference>
<dbReference type="AlphaFoldDB" id="A0A8S1R667"/>
<dbReference type="Pfam" id="PF00226">
    <property type="entry name" value="DnaJ"/>
    <property type="match status" value="1"/>
</dbReference>
<evidence type="ECO:0000259" key="1">
    <source>
        <dbReference type="PROSITE" id="PS50076"/>
    </source>
</evidence>
<dbReference type="SMART" id="SM00271">
    <property type="entry name" value="DnaJ"/>
    <property type="match status" value="1"/>
</dbReference>
<evidence type="ECO:0000313" key="2">
    <source>
        <dbReference type="EMBL" id="CAD8123208.1"/>
    </source>
</evidence>
<dbReference type="OrthoDB" id="10250354at2759"/>